<proteinExistence type="predicted"/>
<keyword evidence="2" id="KW-0808">Transferase</keyword>
<dbReference type="EMBL" id="LT629787">
    <property type="protein sequence ID" value="SDU35870.1"/>
    <property type="molecule type" value="Genomic_DNA"/>
</dbReference>
<feature type="transmembrane region" description="Helical" evidence="1">
    <location>
        <begin position="205"/>
        <end position="223"/>
    </location>
</feature>
<dbReference type="RefSeq" id="WP_092389121.1">
    <property type="nucleotide sequence ID" value="NZ_LT629787.1"/>
</dbReference>
<keyword evidence="1" id="KW-0472">Membrane</keyword>
<feature type="transmembrane region" description="Helical" evidence="1">
    <location>
        <begin position="399"/>
        <end position="417"/>
    </location>
</feature>
<feature type="transmembrane region" description="Helical" evidence="1">
    <location>
        <begin position="235"/>
        <end position="260"/>
    </location>
</feature>
<name>A0A1H2HVE5_9GAMM</name>
<feature type="transmembrane region" description="Helical" evidence="1">
    <location>
        <begin position="334"/>
        <end position="351"/>
    </location>
</feature>
<feature type="transmembrane region" description="Helical" evidence="1">
    <location>
        <begin position="272"/>
        <end position="291"/>
    </location>
</feature>
<keyword evidence="3" id="KW-1185">Reference proteome</keyword>
<organism evidence="2 3">
    <name type="scientific">Halopseudomonas salegens</name>
    <dbReference type="NCBI Taxonomy" id="1434072"/>
    <lineage>
        <taxon>Bacteria</taxon>
        <taxon>Pseudomonadati</taxon>
        <taxon>Pseudomonadota</taxon>
        <taxon>Gammaproteobacteria</taxon>
        <taxon>Pseudomonadales</taxon>
        <taxon>Pseudomonadaceae</taxon>
        <taxon>Halopseudomonas</taxon>
    </lineage>
</organism>
<evidence type="ECO:0000313" key="3">
    <source>
        <dbReference type="Proteomes" id="UP000243924"/>
    </source>
</evidence>
<dbReference type="OrthoDB" id="188880at2"/>
<dbReference type="STRING" id="1434072.SAMN05216210_3344"/>
<gene>
    <name evidence="2" type="ORF">SAMN05216210_3344</name>
</gene>
<feature type="transmembrane region" description="Helical" evidence="1">
    <location>
        <begin position="7"/>
        <end position="27"/>
    </location>
</feature>
<dbReference type="GO" id="GO:0016757">
    <property type="term" value="F:glycosyltransferase activity"/>
    <property type="evidence" value="ECO:0007669"/>
    <property type="project" value="UniProtKB-KW"/>
</dbReference>
<feature type="transmembrane region" description="Helical" evidence="1">
    <location>
        <begin position="33"/>
        <end position="53"/>
    </location>
</feature>
<feature type="transmembrane region" description="Helical" evidence="1">
    <location>
        <begin position="179"/>
        <end position="199"/>
    </location>
</feature>
<dbReference type="PROSITE" id="PS51257">
    <property type="entry name" value="PROKAR_LIPOPROTEIN"/>
    <property type="match status" value="1"/>
</dbReference>
<feature type="transmembrane region" description="Helical" evidence="1">
    <location>
        <begin position="363"/>
        <end position="384"/>
    </location>
</feature>
<keyword evidence="2" id="KW-0328">Glycosyltransferase</keyword>
<dbReference type="AlphaFoldDB" id="A0A1H2HVE5"/>
<protein>
    <submittedName>
        <fullName evidence="2">Dolichyl-phosphate-mannose-protein mannosyltransferase</fullName>
    </submittedName>
</protein>
<keyword evidence="1" id="KW-1133">Transmembrane helix</keyword>
<evidence type="ECO:0000313" key="2">
    <source>
        <dbReference type="EMBL" id="SDU35870.1"/>
    </source>
</evidence>
<feature type="transmembrane region" description="Helical" evidence="1">
    <location>
        <begin position="150"/>
        <end position="172"/>
    </location>
</feature>
<accession>A0A1H2HVE5</accession>
<dbReference type="Proteomes" id="UP000243924">
    <property type="component" value="Chromosome I"/>
</dbReference>
<sequence length="561" mass="62999">MPDNFRFPAFMVSALALILACGYLFWIDTHADLFVRSAFYFLLASSGLAAWNARALIYRLLTTQVGAMVALVGAVTVISLTLGHDFRVLADETNLLSTSRSLYLEKLLRNVTEQFFYYDSYHTQTSDHAHRPGLFAFLTALLHHLTGFRWYNGFVLNTLVGLTTLMFAYQFMLRYSGSLMAIACAGVIAAFPIFQLNITSSGFDALNMLMIGLVYGQIYRFLYKPSGQGFELLCLLTLLAAQARYESALLAFPLLLIVIFKWRVLQGLSYSNLFPLLPLLALPIAWQKLLSDSFANPGESVDVVFALEHLLVNAWQMVHFFALGQSNGQPVLNIIFYLALAGIAAFLWQTVKNRSWFSPARQAFYFCLLAQLLLTTGHLAYYYGDYHLAWINRLSQLQLLWLAPFAAYALVLASRLARPAQARVAVFFVCGALFITGNTQALNNASGKSLTLFKEFKYARHYLQDHFPPETTLVISDRSGMYAALGYSAINSGTARNRFESLQNNLDWGLYQDIILLVKRPHEFRPHPLEAHFTARELARFQVTAGEHIAIIELGTTPTAP</sequence>
<evidence type="ECO:0000256" key="1">
    <source>
        <dbReference type="SAM" id="Phobius"/>
    </source>
</evidence>
<keyword evidence="1" id="KW-0812">Transmembrane</keyword>
<reference evidence="3" key="1">
    <citation type="submission" date="2016-10" db="EMBL/GenBank/DDBJ databases">
        <authorList>
            <person name="Varghese N."/>
            <person name="Submissions S."/>
        </authorList>
    </citation>
    <scope>NUCLEOTIDE SEQUENCE [LARGE SCALE GENOMIC DNA]</scope>
    <source>
        <strain evidence="3">CECT 8338</strain>
    </source>
</reference>
<feature type="transmembrane region" description="Helical" evidence="1">
    <location>
        <begin position="424"/>
        <end position="442"/>
    </location>
</feature>
<feature type="transmembrane region" description="Helical" evidence="1">
    <location>
        <begin position="65"/>
        <end position="83"/>
    </location>
</feature>